<gene>
    <name evidence="3" type="primary">LOC101235120</name>
</gene>
<dbReference type="Proteomes" id="UP001652625">
    <property type="component" value="Chromosome 04"/>
</dbReference>
<sequence length="508" mass="59466">MFTSEKFEDLNSLNECFTECDTVNVTTSNYTDILMMHYESIKSNVLEVAEELRMRRILDKENEERINTLIQENFEIKRSKDEEITELLKSNNGLNQELQNIYQEFEKKAKVHEEEMAAQSISISSSSKGINVLKDEILTLQLAKYGLEKKVKDQEHELNTERRSKIELGNKIKEIRTLDEDIKVQFSSVKKRLEYLADLVEKTEIMFHRLDEVNQYNKCLIENYHSSTHAVQFGLNASIPKLAVFRTILQKGIESVDMVKKECFAKQQLENELLYTQLEKELNSTREDKTFLINSLSESNRLLAVAEERLAEVSLWKVTFQTQFDELHKENLNLNMMIKLNEVQMDDLRTVKISNETEINDLKSIINCKEEHINDLKLNLSLKEHHVNDLMRQTVELNQKLEMHAKENQLEMQFKDSAINHMELASVQRISQVVQNHLEQLTNNQITKDNHLEQQTNSQIAKDNHLEQLTINQIANDNPKNIQLETNKEVEINFQLELNRGEIEESLK</sequence>
<evidence type="ECO:0000256" key="1">
    <source>
        <dbReference type="SAM" id="Coils"/>
    </source>
</evidence>
<dbReference type="InterPro" id="IPR031650">
    <property type="entry name" value="CCDC73"/>
</dbReference>
<proteinExistence type="predicted"/>
<feature type="coiled-coil region" evidence="1">
    <location>
        <begin position="359"/>
        <end position="407"/>
    </location>
</feature>
<dbReference type="GeneID" id="101235120"/>
<protein>
    <submittedName>
        <fullName evidence="3">Interaptin isoform X3</fullName>
    </submittedName>
</protein>
<evidence type="ECO:0000313" key="3">
    <source>
        <dbReference type="RefSeq" id="XP_065652567.1"/>
    </source>
</evidence>
<dbReference type="PANTHER" id="PTHR28660:SF1">
    <property type="entry name" value="COILED-COIL DOMAIN-CONTAINING PROTEIN 73"/>
    <property type="match status" value="1"/>
</dbReference>
<evidence type="ECO:0000313" key="2">
    <source>
        <dbReference type="Proteomes" id="UP001652625"/>
    </source>
</evidence>
<dbReference type="PANTHER" id="PTHR28660">
    <property type="entry name" value="COILED-COIL DOMAIN-CONTAINING PROTEIN 73"/>
    <property type="match status" value="1"/>
</dbReference>
<accession>A0ABM4BTS6</accession>
<feature type="coiled-coil region" evidence="1">
    <location>
        <begin position="84"/>
        <end position="115"/>
    </location>
</feature>
<keyword evidence="1" id="KW-0175">Coiled coil</keyword>
<name>A0ABM4BTS6_HYDVU</name>
<organism evidence="2 3">
    <name type="scientific">Hydra vulgaris</name>
    <name type="common">Hydra</name>
    <name type="synonym">Hydra attenuata</name>
    <dbReference type="NCBI Taxonomy" id="6087"/>
    <lineage>
        <taxon>Eukaryota</taxon>
        <taxon>Metazoa</taxon>
        <taxon>Cnidaria</taxon>
        <taxon>Hydrozoa</taxon>
        <taxon>Hydroidolina</taxon>
        <taxon>Anthoathecata</taxon>
        <taxon>Aplanulata</taxon>
        <taxon>Hydridae</taxon>
        <taxon>Hydra</taxon>
    </lineage>
</organism>
<keyword evidence="2" id="KW-1185">Reference proteome</keyword>
<reference evidence="3" key="1">
    <citation type="submission" date="2025-08" db="UniProtKB">
        <authorList>
            <consortium name="RefSeq"/>
        </authorList>
    </citation>
    <scope>IDENTIFICATION</scope>
</reference>
<dbReference type="RefSeq" id="XP_065652567.1">
    <property type="nucleotide sequence ID" value="XM_065796495.1"/>
</dbReference>